<dbReference type="AlphaFoldDB" id="A0A1J1HJV9"/>
<feature type="compositionally biased region" description="Polar residues" evidence="1">
    <location>
        <begin position="554"/>
        <end position="563"/>
    </location>
</feature>
<evidence type="ECO:0000313" key="4">
    <source>
        <dbReference type="Proteomes" id="UP000183832"/>
    </source>
</evidence>
<proteinExistence type="predicted"/>
<feature type="region of interest" description="Disordered" evidence="1">
    <location>
        <begin position="414"/>
        <end position="489"/>
    </location>
</feature>
<feature type="compositionally biased region" description="Low complexity" evidence="1">
    <location>
        <begin position="766"/>
        <end position="779"/>
    </location>
</feature>
<feature type="compositionally biased region" description="Low complexity" evidence="1">
    <location>
        <begin position="143"/>
        <end position="155"/>
    </location>
</feature>
<feature type="region of interest" description="Disordered" evidence="1">
    <location>
        <begin position="275"/>
        <end position="299"/>
    </location>
</feature>
<keyword evidence="4" id="KW-1185">Reference proteome</keyword>
<sequence length="845" mass="92648">MYLTMESADDRITIMVISSVTLVTLISALAVCLCCRRRNPKSELAGIEGIVKLKHLDDSNLTVSIDTTDSNDALNPKMKLTQKNATLPLDSKLNGFQDNELKRSSANAPHRSLPDIPIVEVVCDNNSELYATVGDKLNEKPNKSPSSPKKLANLSQHSSMSQADDTSSPYARVRSPPHAYDKLKKTEHPYAQVVQPASAGGVAQVVLENDGDEDDDDDDDDEIDDEDETAIENPISHRESSSNHDLLASGGASIDASAAISGRISASQELPYMTPPIVPVMPPTQQHFSGDSQDSSKGYTSISVREPLANIIAQTNQQNAQRRRREIQDSHYATVSDDSDEMYAAIEDPNNFGELYTSGSETYAQIQAPMTVSVEINATAPPAQSTNRFNRMSGTSNHQIDDIASANVETLKNLHSRQASSSSCTSSVGNNIGSPKPEKRQANSPLPPTPKGQHQSRNSTSSIMEYHEGAKIKDSNNNSSKVKQSPSKDLEGMYAKVMKKNKLSSVPSENSSPVLNRHETASNDVTIGNIEVSQIPTKIGNEYETIDKKRNRCGRNTETSNAGYETIPADRNNNNKEENKTNNKTSPHYAEINDKREKSSKAKMSLFKESAIGYDDIQHLSSTDDPKYETLKLDKNKKVSTMSNATDSDYDPNYEIVMNKTSKETSSSSSSTLVDYGYSQIEKKMKDVSDDDESIPGYSTIRKPEPNYSMIGEKHHGKLPVNSINDGDNDSNLYSSIPPVVQSVITPSTDSNCSDLHLDYDLRTSTTNSITTPTTLNNNYETLSNSESTTIDEPNYESMKYLKENPYERLHNEKSSSPDPSGDAISPSNDNKKPNGSTVGDYFKV</sequence>
<feature type="region of interest" description="Disordered" evidence="1">
    <location>
        <begin position="136"/>
        <end position="176"/>
    </location>
</feature>
<feature type="region of interest" description="Disordered" evidence="1">
    <location>
        <begin position="766"/>
        <end position="845"/>
    </location>
</feature>
<feature type="compositionally biased region" description="Basic and acidic residues" evidence="1">
    <location>
        <begin position="800"/>
        <end position="816"/>
    </location>
</feature>
<protein>
    <submittedName>
        <fullName evidence="3">CLUMA_CG002106, isoform A</fullName>
    </submittedName>
</protein>
<dbReference type="Proteomes" id="UP000183832">
    <property type="component" value="Unassembled WGS sequence"/>
</dbReference>
<feature type="compositionally biased region" description="Basic and acidic residues" evidence="1">
    <location>
        <begin position="465"/>
        <end position="474"/>
    </location>
</feature>
<organism evidence="3 4">
    <name type="scientific">Clunio marinus</name>
    <dbReference type="NCBI Taxonomy" id="568069"/>
    <lineage>
        <taxon>Eukaryota</taxon>
        <taxon>Metazoa</taxon>
        <taxon>Ecdysozoa</taxon>
        <taxon>Arthropoda</taxon>
        <taxon>Hexapoda</taxon>
        <taxon>Insecta</taxon>
        <taxon>Pterygota</taxon>
        <taxon>Neoptera</taxon>
        <taxon>Endopterygota</taxon>
        <taxon>Diptera</taxon>
        <taxon>Nematocera</taxon>
        <taxon>Chironomoidea</taxon>
        <taxon>Chironomidae</taxon>
        <taxon>Clunio</taxon>
    </lineage>
</organism>
<feature type="compositionally biased region" description="Polar residues" evidence="1">
    <location>
        <begin position="475"/>
        <end position="485"/>
    </location>
</feature>
<feature type="region of interest" description="Disordered" evidence="1">
    <location>
        <begin position="230"/>
        <end position="249"/>
    </location>
</feature>
<gene>
    <name evidence="3" type="ORF">CLUMA_CG002106</name>
</gene>
<feature type="compositionally biased region" description="Polar residues" evidence="1">
    <location>
        <begin position="452"/>
        <end position="463"/>
    </location>
</feature>
<dbReference type="OrthoDB" id="440385at2759"/>
<feature type="transmembrane region" description="Helical" evidence="2">
    <location>
        <begin position="12"/>
        <end position="31"/>
    </location>
</feature>
<feature type="compositionally biased region" description="Polar residues" evidence="1">
    <location>
        <begin position="285"/>
        <end position="299"/>
    </location>
</feature>
<accession>A0A1J1HJV9</accession>
<reference evidence="3 4" key="1">
    <citation type="submission" date="2015-04" db="EMBL/GenBank/DDBJ databases">
        <authorList>
            <person name="Syromyatnikov M.Y."/>
            <person name="Popov V.N."/>
        </authorList>
    </citation>
    <scope>NUCLEOTIDE SEQUENCE [LARGE SCALE GENOMIC DNA]</scope>
</reference>
<feature type="compositionally biased region" description="Low complexity" evidence="1">
    <location>
        <begin position="416"/>
        <end position="427"/>
    </location>
</feature>
<dbReference type="STRING" id="568069.A0A1J1HJV9"/>
<feature type="region of interest" description="Disordered" evidence="1">
    <location>
        <begin position="550"/>
        <end position="597"/>
    </location>
</feature>
<keyword evidence="2" id="KW-0812">Transmembrane</keyword>
<feature type="compositionally biased region" description="Polar residues" evidence="1">
    <location>
        <begin position="156"/>
        <end position="169"/>
    </location>
</feature>
<feature type="region of interest" description="Disordered" evidence="1">
    <location>
        <begin position="687"/>
        <end position="707"/>
    </location>
</feature>
<feature type="compositionally biased region" description="Polar residues" evidence="1">
    <location>
        <begin position="780"/>
        <end position="792"/>
    </location>
</feature>
<keyword evidence="2" id="KW-1133">Transmembrane helix</keyword>
<name>A0A1J1HJV9_9DIPT</name>
<feature type="compositionally biased region" description="Polar residues" evidence="1">
    <location>
        <begin position="826"/>
        <end position="838"/>
    </location>
</feature>
<evidence type="ECO:0000256" key="2">
    <source>
        <dbReference type="SAM" id="Phobius"/>
    </source>
</evidence>
<keyword evidence="2" id="KW-0472">Membrane</keyword>
<dbReference type="EMBL" id="CVRI01000006">
    <property type="protein sequence ID" value="CRK88327.1"/>
    <property type="molecule type" value="Genomic_DNA"/>
</dbReference>
<evidence type="ECO:0000313" key="3">
    <source>
        <dbReference type="EMBL" id="CRK88327.1"/>
    </source>
</evidence>
<evidence type="ECO:0000256" key="1">
    <source>
        <dbReference type="SAM" id="MobiDB-lite"/>
    </source>
</evidence>